<dbReference type="InterPro" id="IPR002397">
    <property type="entry name" value="Cyt_P450_B"/>
</dbReference>
<dbReference type="InterPro" id="IPR017972">
    <property type="entry name" value="Cyt_P450_CS"/>
</dbReference>
<accession>A0ABS4TQI6</accession>
<sequence>MTVPDVLARVLDEDTIADPYPYLSWVRENHPVHQAKSGAYLLTRHADCMAVQLGGPFRMPDENQLPDMHAKAARHRSVWLLTKTMTMHNPPGHTRLRRLLSRDFTRRRMDALRAATEQICDELLCAVEEPLRDGEVVDLHGALSVPLPVRVISDLMGFPEQDRTWLFGKVPTVLGAIAPGASEEVLALADKENEAIEQYMIDLLARRSRDPKEDLATAWALSHAEDADRFTHDELISMLWGMLAGGLATTAAAISNGINHITRHPGQTHWLRDDAAKFVDESLRYESPSMVSGVPRYTAEDVELSGVPIPRGSEVRTMLAPANRDPAVFPDPDRFDPSRDTSKSLTFGHGIHHCLGFNLARMELTILLSALHRRFPDLRLAEAPHWRRSLPVRAIESLPATLN</sequence>
<reference evidence="3 4" key="1">
    <citation type="submission" date="2021-03" db="EMBL/GenBank/DDBJ databases">
        <title>Sequencing the genomes of 1000 actinobacteria strains.</title>
        <authorList>
            <person name="Klenk H.-P."/>
        </authorList>
    </citation>
    <scope>NUCLEOTIDE SEQUENCE [LARGE SCALE GENOMIC DNA]</scope>
    <source>
        <strain evidence="3 4">DSM 46670</strain>
    </source>
</reference>
<evidence type="ECO:0000256" key="2">
    <source>
        <dbReference type="RuleBase" id="RU000461"/>
    </source>
</evidence>
<keyword evidence="2" id="KW-0479">Metal-binding</keyword>
<evidence type="ECO:0000313" key="4">
    <source>
        <dbReference type="Proteomes" id="UP001519332"/>
    </source>
</evidence>
<dbReference type="PRINTS" id="PR00359">
    <property type="entry name" value="BP450"/>
</dbReference>
<keyword evidence="2" id="KW-0349">Heme</keyword>
<dbReference type="Proteomes" id="UP001519332">
    <property type="component" value="Unassembled WGS sequence"/>
</dbReference>
<name>A0ABS4TQI6_9PSEU</name>
<comment type="caution">
    <text evidence="3">The sequence shown here is derived from an EMBL/GenBank/DDBJ whole genome shotgun (WGS) entry which is preliminary data.</text>
</comment>
<keyword evidence="2" id="KW-0560">Oxidoreductase</keyword>
<keyword evidence="2" id="KW-0408">Iron</keyword>
<dbReference type="InterPro" id="IPR036396">
    <property type="entry name" value="Cyt_P450_sf"/>
</dbReference>
<comment type="similarity">
    <text evidence="1 2">Belongs to the cytochrome P450 family.</text>
</comment>
<dbReference type="PROSITE" id="PS00086">
    <property type="entry name" value="CYTOCHROME_P450"/>
    <property type="match status" value="1"/>
</dbReference>
<dbReference type="Gene3D" id="1.10.630.10">
    <property type="entry name" value="Cytochrome P450"/>
    <property type="match status" value="1"/>
</dbReference>
<keyword evidence="4" id="KW-1185">Reference proteome</keyword>
<dbReference type="EMBL" id="JAGINW010000001">
    <property type="protein sequence ID" value="MBP2326668.1"/>
    <property type="molecule type" value="Genomic_DNA"/>
</dbReference>
<evidence type="ECO:0000256" key="1">
    <source>
        <dbReference type="ARBA" id="ARBA00010617"/>
    </source>
</evidence>
<dbReference type="SUPFAM" id="SSF48264">
    <property type="entry name" value="Cytochrome P450"/>
    <property type="match status" value="1"/>
</dbReference>
<gene>
    <name evidence="3" type="ORF">JOF56_007053</name>
</gene>
<dbReference type="InterPro" id="IPR001128">
    <property type="entry name" value="Cyt_P450"/>
</dbReference>
<evidence type="ECO:0000313" key="3">
    <source>
        <dbReference type="EMBL" id="MBP2326668.1"/>
    </source>
</evidence>
<dbReference type="PANTHER" id="PTHR46696">
    <property type="entry name" value="P450, PUTATIVE (EUROFUNG)-RELATED"/>
    <property type="match status" value="1"/>
</dbReference>
<proteinExistence type="inferred from homology"/>
<organism evidence="3 4">
    <name type="scientific">Kibdelosporangium banguiense</name>
    <dbReference type="NCBI Taxonomy" id="1365924"/>
    <lineage>
        <taxon>Bacteria</taxon>
        <taxon>Bacillati</taxon>
        <taxon>Actinomycetota</taxon>
        <taxon>Actinomycetes</taxon>
        <taxon>Pseudonocardiales</taxon>
        <taxon>Pseudonocardiaceae</taxon>
        <taxon>Kibdelosporangium</taxon>
    </lineage>
</organism>
<keyword evidence="2" id="KW-0503">Monooxygenase</keyword>
<dbReference type="PANTHER" id="PTHR46696:SF1">
    <property type="entry name" value="CYTOCHROME P450 YJIB-RELATED"/>
    <property type="match status" value="1"/>
</dbReference>
<dbReference type="RefSeq" id="WP_209643710.1">
    <property type="nucleotide sequence ID" value="NZ_JAGINW010000001.1"/>
</dbReference>
<dbReference type="Pfam" id="PF00067">
    <property type="entry name" value="p450"/>
    <property type="match status" value="1"/>
</dbReference>
<protein>
    <submittedName>
        <fullName evidence="3">Cytochrome P450</fullName>
    </submittedName>
</protein>